<dbReference type="Pfam" id="PF12850">
    <property type="entry name" value="Metallophos_2"/>
    <property type="match status" value="1"/>
</dbReference>
<organism evidence="4 5">
    <name type="scientific">Candidatus Staskawiczbacteria bacterium RIFOXYB1_FULL_37_44</name>
    <dbReference type="NCBI Taxonomy" id="1802223"/>
    <lineage>
        <taxon>Bacteria</taxon>
        <taxon>Candidatus Staskawicziibacteriota</taxon>
    </lineage>
</organism>
<dbReference type="PANTHER" id="PTHR43165:SF1">
    <property type="entry name" value="PHOSPHODIESTERASE MJ0936"/>
    <property type="match status" value="1"/>
</dbReference>
<dbReference type="NCBIfam" id="TIGR00040">
    <property type="entry name" value="yfcE"/>
    <property type="match status" value="1"/>
</dbReference>
<comment type="similarity">
    <text evidence="1 2">Belongs to the metallophosphoesterase superfamily. YfcE family.</text>
</comment>
<dbReference type="GO" id="GO:0046872">
    <property type="term" value="F:metal ion binding"/>
    <property type="evidence" value="ECO:0007669"/>
    <property type="project" value="UniProtKB-KW"/>
</dbReference>
<gene>
    <name evidence="4" type="ORF">A2358_01880</name>
</gene>
<proteinExistence type="inferred from homology"/>
<dbReference type="STRING" id="1802223.A2358_01880"/>
<evidence type="ECO:0000259" key="3">
    <source>
        <dbReference type="Pfam" id="PF12850"/>
    </source>
</evidence>
<comment type="cofactor">
    <cofactor evidence="2">
        <name>a divalent metal cation</name>
        <dbReference type="ChEBI" id="CHEBI:60240"/>
    </cofactor>
</comment>
<dbReference type="SUPFAM" id="SSF56300">
    <property type="entry name" value="Metallo-dependent phosphatases"/>
    <property type="match status" value="1"/>
</dbReference>
<evidence type="ECO:0000256" key="2">
    <source>
        <dbReference type="RuleBase" id="RU362039"/>
    </source>
</evidence>
<evidence type="ECO:0000256" key="1">
    <source>
        <dbReference type="ARBA" id="ARBA00008950"/>
    </source>
</evidence>
<dbReference type="InterPro" id="IPR029052">
    <property type="entry name" value="Metallo-depent_PP-like"/>
</dbReference>
<keyword evidence="2" id="KW-0479">Metal-binding</keyword>
<dbReference type="InterPro" id="IPR000979">
    <property type="entry name" value="Phosphodiesterase_MJ0936/Vps29"/>
</dbReference>
<dbReference type="AlphaFoldDB" id="A0A1G2IW14"/>
<feature type="domain" description="Calcineurin-like phosphoesterase" evidence="3">
    <location>
        <begin position="1"/>
        <end position="152"/>
    </location>
</feature>
<dbReference type="PANTHER" id="PTHR43165">
    <property type="entry name" value="METALLOPHOSPHOESTERASE"/>
    <property type="match status" value="1"/>
</dbReference>
<accession>A0A1G2IW14</accession>
<dbReference type="Proteomes" id="UP000178650">
    <property type="component" value="Unassembled WGS sequence"/>
</dbReference>
<protein>
    <recommendedName>
        <fullName evidence="2">Phosphoesterase</fullName>
        <ecNumber evidence="2">3.1.4.-</ecNumber>
    </recommendedName>
</protein>
<evidence type="ECO:0000313" key="4">
    <source>
        <dbReference type="EMBL" id="OGZ78601.1"/>
    </source>
</evidence>
<dbReference type="InterPro" id="IPR053193">
    <property type="entry name" value="MetalloPDE_YfcE-like"/>
</dbReference>
<dbReference type="Gene3D" id="3.60.21.10">
    <property type="match status" value="1"/>
</dbReference>
<dbReference type="EMBL" id="MHPJ01000017">
    <property type="protein sequence ID" value="OGZ78601.1"/>
    <property type="molecule type" value="Genomic_DNA"/>
</dbReference>
<dbReference type="GO" id="GO:0016787">
    <property type="term" value="F:hydrolase activity"/>
    <property type="evidence" value="ECO:0007669"/>
    <property type="project" value="UniProtKB-UniRule"/>
</dbReference>
<dbReference type="EC" id="3.1.4.-" evidence="2"/>
<evidence type="ECO:0000313" key="5">
    <source>
        <dbReference type="Proteomes" id="UP000178650"/>
    </source>
</evidence>
<reference evidence="4 5" key="1">
    <citation type="journal article" date="2016" name="Nat. Commun.">
        <title>Thousands of microbial genomes shed light on interconnected biogeochemical processes in an aquifer system.</title>
        <authorList>
            <person name="Anantharaman K."/>
            <person name="Brown C.T."/>
            <person name="Hug L.A."/>
            <person name="Sharon I."/>
            <person name="Castelle C.J."/>
            <person name="Probst A.J."/>
            <person name="Thomas B.C."/>
            <person name="Singh A."/>
            <person name="Wilkins M.J."/>
            <person name="Karaoz U."/>
            <person name="Brodie E.L."/>
            <person name="Williams K.H."/>
            <person name="Hubbard S.S."/>
            <person name="Banfield J.F."/>
        </authorList>
    </citation>
    <scope>NUCLEOTIDE SEQUENCE [LARGE SCALE GENOMIC DNA]</scope>
</reference>
<dbReference type="InterPro" id="IPR024654">
    <property type="entry name" value="Calcineurin-like_PHP_lpxH"/>
</dbReference>
<comment type="caution">
    <text evidence="4">The sequence shown here is derived from an EMBL/GenBank/DDBJ whole genome shotgun (WGS) entry which is preliminary data.</text>
</comment>
<name>A0A1G2IW14_9BACT</name>
<sequence>MKIAIVSDTHNNWANFKKAIEWIKKEKIQLIFHCGDISSQETIDDARKLFENDIKFVKGNADYDMPDLPDFMELEIENKKVTFAHFPAEAKKMAQSGKYDMVFYGHTHKACLARRSLGEGGGGKSKECLLVNPGELAGQFYKPTFAVYDTATGELSLKILEML</sequence>